<keyword evidence="1" id="KW-0460">Magnesium</keyword>
<feature type="binding site" evidence="1">
    <location>
        <position position="63"/>
    </location>
    <ligand>
        <name>Mg(2+)</name>
        <dbReference type="ChEBI" id="CHEBI:18420"/>
        <label>1</label>
    </ligand>
</feature>
<feature type="binding site" evidence="1">
    <location>
        <position position="66"/>
    </location>
    <ligand>
        <name>Mg(2+)</name>
        <dbReference type="ChEBI" id="CHEBI:18420"/>
        <label>1</label>
    </ligand>
</feature>
<name>A0A8J3Q8D7_9ACTN</name>
<protein>
    <recommendedName>
        <fullName evidence="4">ADP-ribosylglycohydrolase family protein</fullName>
    </recommendedName>
</protein>
<evidence type="ECO:0000313" key="3">
    <source>
        <dbReference type="Proteomes" id="UP000612899"/>
    </source>
</evidence>
<dbReference type="Pfam" id="PF03747">
    <property type="entry name" value="ADP_ribosyl_GH"/>
    <property type="match status" value="1"/>
</dbReference>
<comment type="cofactor">
    <cofactor evidence="1">
        <name>Mg(2+)</name>
        <dbReference type="ChEBI" id="CHEBI:18420"/>
    </cofactor>
    <text evidence="1">Binds 2 magnesium ions per subunit.</text>
</comment>
<dbReference type="EMBL" id="BONY01000017">
    <property type="protein sequence ID" value="GIH05123.1"/>
    <property type="molecule type" value="Genomic_DNA"/>
</dbReference>
<keyword evidence="3" id="KW-1185">Reference proteome</keyword>
<dbReference type="InterPro" id="IPR005502">
    <property type="entry name" value="Ribosyl_crysJ1"/>
</dbReference>
<reference evidence="2" key="1">
    <citation type="submission" date="2021-01" db="EMBL/GenBank/DDBJ databases">
        <title>Whole genome shotgun sequence of Rhizocola hellebori NBRC 109834.</title>
        <authorList>
            <person name="Komaki H."/>
            <person name="Tamura T."/>
        </authorList>
    </citation>
    <scope>NUCLEOTIDE SEQUENCE</scope>
    <source>
        <strain evidence="2">NBRC 109834</strain>
    </source>
</reference>
<dbReference type="GO" id="GO:0046872">
    <property type="term" value="F:metal ion binding"/>
    <property type="evidence" value="ECO:0007669"/>
    <property type="project" value="UniProtKB-KW"/>
</dbReference>
<dbReference type="SUPFAM" id="SSF101478">
    <property type="entry name" value="ADP-ribosylglycohydrolase"/>
    <property type="match status" value="1"/>
</dbReference>
<gene>
    <name evidence="2" type="ORF">Rhe02_31900</name>
</gene>
<evidence type="ECO:0000313" key="2">
    <source>
        <dbReference type="EMBL" id="GIH05123.1"/>
    </source>
</evidence>
<proteinExistence type="predicted"/>
<dbReference type="InterPro" id="IPR036705">
    <property type="entry name" value="Ribosyl_crysJ1_sf"/>
</dbReference>
<comment type="caution">
    <text evidence="2">The sequence shown here is derived from an EMBL/GenBank/DDBJ whole genome shotgun (WGS) entry which is preliminary data.</text>
</comment>
<evidence type="ECO:0000256" key="1">
    <source>
        <dbReference type="PIRSR" id="PIRSR605502-1"/>
    </source>
</evidence>
<organism evidence="2 3">
    <name type="scientific">Rhizocola hellebori</name>
    <dbReference type="NCBI Taxonomy" id="1392758"/>
    <lineage>
        <taxon>Bacteria</taxon>
        <taxon>Bacillati</taxon>
        <taxon>Actinomycetota</taxon>
        <taxon>Actinomycetes</taxon>
        <taxon>Micromonosporales</taxon>
        <taxon>Micromonosporaceae</taxon>
        <taxon>Rhizocola</taxon>
    </lineage>
</organism>
<evidence type="ECO:0008006" key="4">
    <source>
        <dbReference type="Google" id="ProtNLM"/>
    </source>
</evidence>
<feature type="binding site" evidence="1">
    <location>
        <position position="65"/>
    </location>
    <ligand>
        <name>Mg(2+)</name>
        <dbReference type="ChEBI" id="CHEBI:18420"/>
        <label>1</label>
    </ligand>
</feature>
<dbReference type="AlphaFoldDB" id="A0A8J3Q8D7"/>
<accession>A0A8J3Q8D7</accession>
<dbReference type="Gene3D" id="1.10.4080.10">
    <property type="entry name" value="ADP-ribosylation/Crystallin J1"/>
    <property type="match status" value="1"/>
</dbReference>
<sequence length="107" mass="11089">MASRLRRIATRPFDSPPTWIAGEVGCGLQVSAPDTVPYAIWCAARHLDDLPEALWATASAGGDIDTTCAITGGIVAGRTGLSAVPAEWLDACEPLPASITIPGTTQQ</sequence>
<dbReference type="Proteomes" id="UP000612899">
    <property type="component" value="Unassembled WGS sequence"/>
</dbReference>
<keyword evidence="1" id="KW-0479">Metal-binding</keyword>